<evidence type="ECO:0000256" key="1">
    <source>
        <dbReference type="SAM" id="SignalP"/>
    </source>
</evidence>
<evidence type="ECO:0008006" key="4">
    <source>
        <dbReference type="Google" id="ProtNLM"/>
    </source>
</evidence>
<name>A0ABV3FTK0_9NOCA</name>
<reference evidence="2 3" key="1">
    <citation type="submission" date="2024-06" db="EMBL/GenBank/DDBJ databases">
        <title>The Natural Products Discovery Center: Release of the First 8490 Sequenced Strains for Exploring Actinobacteria Biosynthetic Diversity.</title>
        <authorList>
            <person name="Kalkreuter E."/>
            <person name="Kautsar S.A."/>
            <person name="Yang D."/>
            <person name="Bader C.D."/>
            <person name="Teijaro C.N."/>
            <person name="Fluegel L."/>
            <person name="Davis C.M."/>
            <person name="Simpson J.R."/>
            <person name="Lauterbach L."/>
            <person name="Steele A.D."/>
            <person name="Gui C."/>
            <person name="Meng S."/>
            <person name="Li G."/>
            <person name="Viehrig K."/>
            <person name="Ye F."/>
            <person name="Su P."/>
            <person name="Kiefer A.F."/>
            <person name="Nichols A."/>
            <person name="Cepeda A.J."/>
            <person name="Yan W."/>
            <person name="Fan B."/>
            <person name="Jiang Y."/>
            <person name="Adhikari A."/>
            <person name="Zheng C.-J."/>
            <person name="Schuster L."/>
            <person name="Cowan T.M."/>
            <person name="Smanski M.J."/>
            <person name="Chevrette M.G."/>
            <person name="De Carvalho L.P.S."/>
            <person name="Shen B."/>
        </authorList>
    </citation>
    <scope>NUCLEOTIDE SEQUENCE [LARGE SCALE GENOMIC DNA]</scope>
    <source>
        <strain evidence="2 3">NPDC050403</strain>
    </source>
</reference>
<feature type="chain" id="PRO_5045768168" description="Secreted protein" evidence="1">
    <location>
        <begin position="28"/>
        <end position="165"/>
    </location>
</feature>
<organism evidence="2 3">
    <name type="scientific">Nocardia aurea</name>
    <dbReference type="NCBI Taxonomy" id="2144174"/>
    <lineage>
        <taxon>Bacteria</taxon>
        <taxon>Bacillati</taxon>
        <taxon>Actinomycetota</taxon>
        <taxon>Actinomycetes</taxon>
        <taxon>Mycobacteriales</taxon>
        <taxon>Nocardiaceae</taxon>
        <taxon>Nocardia</taxon>
    </lineage>
</organism>
<dbReference type="Proteomes" id="UP001551695">
    <property type="component" value="Unassembled WGS sequence"/>
</dbReference>
<evidence type="ECO:0000313" key="2">
    <source>
        <dbReference type="EMBL" id="MEV0708745.1"/>
    </source>
</evidence>
<accession>A0ABV3FTK0</accession>
<protein>
    <recommendedName>
        <fullName evidence="4">Secreted protein</fullName>
    </recommendedName>
</protein>
<feature type="signal peptide" evidence="1">
    <location>
        <begin position="1"/>
        <end position="27"/>
    </location>
</feature>
<keyword evidence="1" id="KW-0732">Signal</keyword>
<proteinExistence type="predicted"/>
<keyword evidence="3" id="KW-1185">Reference proteome</keyword>
<dbReference type="EMBL" id="JBFAKC010000005">
    <property type="protein sequence ID" value="MEV0708745.1"/>
    <property type="molecule type" value="Genomic_DNA"/>
</dbReference>
<dbReference type="RefSeq" id="WP_157978583.1">
    <property type="nucleotide sequence ID" value="NZ_JBFAKC010000005.1"/>
</dbReference>
<comment type="caution">
    <text evidence="2">The sequence shown here is derived from an EMBL/GenBank/DDBJ whole genome shotgun (WGS) entry which is preliminary data.</text>
</comment>
<evidence type="ECO:0000313" key="3">
    <source>
        <dbReference type="Proteomes" id="UP001551695"/>
    </source>
</evidence>
<sequence>MQYPFSRLFACITSAVAASVLTFGAHAAASPLEDLGVGDCVAITDNTPENTVGTSVACSDPNAVYRVHSVHHGLADCPSADYTTYTKETRTGTLRLCLAPNFQQGSCYNDVDTSPYMQVPCGTPEATFRVLFRIDGTTDSDRCPDGSDQYISVPDPATLFCLTTP</sequence>
<gene>
    <name evidence="2" type="ORF">AB0I48_14370</name>
</gene>